<sequence length="119" mass="13406">MENGNEAEEVMVVQEGNHQELGNGRNLLVKQDLLDLEGVSHNTAKTMKWGTIFKLPFQCIGVVYGDLDLCLLCEGRFGSAMVCYWSLGVKHAFFAAGEVSSQSHERYCRDCWFHSAMRD</sequence>
<dbReference type="AlphaFoldDB" id="A0A6A6KP35"/>
<organism evidence="1 2">
    <name type="scientific">Hevea brasiliensis</name>
    <name type="common">Para rubber tree</name>
    <name type="synonym">Siphonia brasiliensis</name>
    <dbReference type="NCBI Taxonomy" id="3981"/>
    <lineage>
        <taxon>Eukaryota</taxon>
        <taxon>Viridiplantae</taxon>
        <taxon>Streptophyta</taxon>
        <taxon>Embryophyta</taxon>
        <taxon>Tracheophyta</taxon>
        <taxon>Spermatophyta</taxon>
        <taxon>Magnoliopsida</taxon>
        <taxon>eudicotyledons</taxon>
        <taxon>Gunneridae</taxon>
        <taxon>Pentapetalae</taxon>
        <taxon>rosids</taxon>
        <taxon>fabids</taxon>
        <taxon>Malpighiales</taxon>
        <taxon>Euphorbiaceae</taxon>
        <taxon>Crotonoideae</taxon>
        <taxon>Micrandreae</taxon>
        <taxon>Hevea</taxon>
    </lineage>
</organism>
<proteinExistence type="predicted"/>
<evidence type="ECO:0000313" key="1">
    <source>
        <dbReference type="EMBL" id="KAF2289199.1"/>
    </source>
</evidence>
<evidence type="ECO:0000313" key="2">
    <source>
        <dbReference type="Proteomes" id="UP000467840"/>
    </source>
</evidence>
<protein>
    <submittedName>
        <fullName evidence="1">Uncharacterized protein</fullName>
    </submittedName>
</protein>
<dbReference type="Proteomes" id="UP000467840">
    <property type="component" value="Chromosome 8"/>
</dbReference>
<reference evidence="1 2" key="1">
    <citation type="journal article" date="2020" name="Mol. Plant">
        <title>The Chromosome-Based Rubber Tree Genome Provides New Insights into Spurge Genome Evolution and Rubber Biosynthesis.</title>
        <authorList>
            <person name="Liu J."/>
            <person name="Shi C."/>
            <person name="Shi C.C."/>
            <person name="Li W."/>
            <person name="Zhang Q.J."/>
            <person name="Zhang Y."/>
            <person name="Li K."/>
            <person name="Lu H.F."/>
            <person name="Shi C."/>
            <person name="Zhu S.T."/>
            <person name="Xiao Z.Y."/>
            <person name="Nan H."/>
            <person name="Yue Y."/>
            <person name="Zhu X.G."/>
            <person name="Wu Y."/>
            <person name="Hong X.N."/>
            <person name="Fan G.Y."/>
            <person name="Tong Y."/>
            <person name="Zhang D."/>
            <person name="Mao C.L."/>
            <person name="Liu Y.L."/>
            <person name="Hao S.J."/>
            <person name="Liu W.Q."/>
            <person name="Lv M.Q."/>
            <person name="Zhang H.B."/>
            <person name="Liu Y."/>
            <person name="Hu-Tang G.R."/>
            <person name="Wang J.P."/>
            <person name="Wang J.H."/>
            <person name="Sun Y.H."/>
            <person name="Ni S.B."/>
            <person name="Chen W.B."/>
            <person name="Zhang X.C."/>
            <person name="Jiao Y.N."/>
            <person name="Eichler E.E."/>
            <person name="Li G.H."/>
            <person name="Liu X."/>
            <person name="Gao L.Z."/>
        </authorList>
    </citation>
    <scope>NUCLEOTIDE SEQUENCE [LARGE SCALE GENOMIC DNA]</scope>
    <source>
        <strain evidence="2">cv. GT1</strain>
        <tissue evidence="1">Leaf</tissue>
    </source>
</reference>
<dbReference type="EMBL" id="JAAGAX010000016">
    <property type="protein sequence ID" value="KAF2289199.1"/>
    <property type="molecule type" value="Genomic_DNA"/>
</dbReference>
<comment type="caution">
    <text evidence="1">The sequence shown here is derived from an EMBL/GenBank/DDBJ whole genome shotgun (WGS) entry which is preliminary data.</text>
</comment>
<keyword evidence="2" id="KW-1185">Reference proteome</keyword>
<accession>A0A6A6KP35</accession>
<name>A0A6A6KP35_HEVBR</name>
<gene>
    <name evidence="1" type="ORF">GH714_029365</name>
</gene>